<dbReference type="AlphaFoldDB" id="A0AAW1TM45"/>
<proteinExistence type="predicted"/>
<gene>
    <name evidence="1" type="ORF">WA026_002963</name>
</gene>
<reference evidence="1 2" key="1">
    <citation type="submission" date="2023-03" db="EMBL/GenBank/DDBJ databases">
        <title>Genome insight into feeding habits of ladybird beetles.</title>
        <authorList>
            <person name="Li H.-S."/>
            <person name="Huang Y.-H."/>
            <person name="Pang H."/>
        </authorList>
    </citation>
    <scope>NUCLEOTIDE SEQUENCE [LARGE SCALE GENOMIC DNA]</scope>
    <source>
        <strain evidence="1">SYSU_2023b</strain>
        <tissue evidence="1">Whole body</tissue>
    </source>
</reference>
<name>A0AAW1TM45_9CUCU</name>
<comment type="caution">
    <text evidence="1">The sequence shown here is derived from an EMBL/GenBank/DDBJ whole genome shotgun (WGS) entry which is preliminary data.</text>
</comment>
<sequence length="169" mass="18885">MPILPTPLNRFLAKRQKHVTRERHDSANELNGQPVKRASHFDLYVCRSGHSQRPFLRNFPEQVHRTRSLMYGLNLEFGADNADYDEAFRREKVLREPSYESMFYENGAAGHAITSKSGSEAVTATFDLFDSSSGPDLTLSPQTFTNSAEAFINDNSDSLGGVPQDQDAG</sequence>
<dbReference type="Proteomes" id="UP001431783">
    <property type="component" value="Unassembled WGS sequence"/>
</dbReference>
<evidence type="ECO:0000313" key="1">
    <source>
        <dbReference type="EMBL" id="KAK9869211.1"/>
    </source>
</evidence>
<evidence type="ECO:0000313" key="2">
    <source>
        <dbReference type="Proteomes" id="UP001431783"/>
    </source>
</evidence>
<organism evidence="1 2">
    <name type="scientific">Henosepilachna vigintioctopunctata</name>
    <dbReference type="NCBI Taxonomy" id="420089"/>
    <lineage>
        <taxon>Eukaryota</taxon>
        <taxon>Metazoa</taxon>
        <taxon>Ecdysozoa</taxon>
        <taxon>Arthropoda</taxon>
        <taxon>Hexapoda</taxon>
        <taxon>Insecta</taxon>
        <taxon>Pterygota</taxon>
        <taxon>Neoptera</taxon>
        <taxon>Endopterygota</taxon>
        <taxon>Coleoptera</taxon>
        <taxon>Polyphaga</taxon>
        <taxon>Cucujiformia</taxon>
        <taxon>Coccinelloidea</taxon>
        <taxon>Coccinellidae</taxon>
        <taxon>Epilachninae</taxon>
        <taxon>Epilachnini</taxon>
        <taxon>Henosepilachna</taxon>
    </lineage>
</organism>
<dbReference type="EMBL" id="JARQZJ010000001">
    <property type="protein sequence ID" value="KAK9869211.1"/>
    <property type="molecule type" value="Genomic_DNA"/>
</dbReference>
<accession>A0AAW1TM45</accession>
<protein>
    <submittedName>
        <fullName evidence="1">Uncharacterized protein</fullName>
    </submittedName>
</protein>
<keyword evidence="2" id="KW-1185">Reference proteome</keyword>